<accession>A0A2P8R411</accession>
<dbReference type="InterPro" id="IPR024399">
    <property type="entry name" value="DUF2628"/>
</dbReference>
<dbReference type="OrthoDB" id="5363673at2"/>
<keyword evidence="3" id="KW-1185">Reference proteome</keyword>
<keyword evidence="1" id="KW-0472">Membrane</keyword>
<dbReference type="Proteomes" id="UP000240535">
    <property type="component" value="Unassembled WGS sequence"/>
</dbReference>
<dbReference type="Pfam" id="PF10947">
    <property type="entry name" value="DUF2628"/>
    <property type="match status" value="1"/>
</dbReference>
<keyword evidence="1" id="KW-1133">Transmembrane helix</keyword>
<keyword evidence="1" id="KW-0812">Transmembrane</keyword>
<comment type="caution">
    <text evidence="2">The sequence shown here is derived from an EMBL/GenBank/DDBJ whole genome shotgun (WGS) entry which is preliminary data.</text>
</comment>
<protein>
    <recommendedName>
        <fullName evidence="4">DUF2628 domain-containing protein</fullName>
    </recommendedName>
</protein>
<dbReference type="AlphaFoldDB" id="A0A2P8R411"/>
<proteinExistence type="predicted"/>
<sequence>MNEHQKEVFSNPALLREKLGIYLQTPEKVEIYAESFEKFFEAGNRNEIKFKATWSWWALFGGLFFYLYRKDYKMAIIYFILSLIPIVSLVALLIPAYAKYSICDKFCKALALNNDEFLKNEGGVNKWAIYLAVVLFVLVICLILFAASIGAYSY</sequence>
<feature type="transmembrane region" description="Helical" evidence="1">
    <location>
        <begin position="75"/>
        <end position="98"/>
    </location>
</feature>
<feature type="transmembrane region" description="Helical" evidence="1">
    <location>
        <begin position="52"/>
        <end position="68"/>
    </location>
</feature>
<gene>
    <name evidence="2" type="ORF">CQ405_01550</name>
</gene>
<feature type="transmembrane region" description="Helical" evidence="1">
    <location>
        <begin position="127"/>
        <end position="152"/>
    </location>
</feature>
<dbReference type="EMBL" id="PDHH01000001">
    <property type="protein sequence ID" value="PSM53254.1"/>
    <property type="molecule type" value="Genomic_DNA"/>
</dbReference>
<evidence type="ECO:0000256" key="1">
    <source>
        <dbReference type="SAM" id="Phobius"/>
    </source>
</evidence>
<evidence type="ECO:0008006" key="4">
    <source>
        <dbReference type="Google" id="ProtNLM"/>
    </source>
</evidence>
<reference evidence="3" key="1">
    <citation type="submission" date="2017-10" db="EMBL/GenBank/DDBJ databases">
        <title>Campylobacter species from seals.</title>
        <authorList>
            <person name="Gilbert M.J."/>
            <person name="Zomer A.L."/>
            <person name="Timmerman A.J."/>
            <person name="Duim B."/>
            <person name="Wagenaar J.A."/>
        </authorList>
    </citation>
    <scope>NUCLEOTIDE SEQUENCE [LARGE SCALE GENOMIC DNA]</scope>
    <source>
        <strain evidence="3">17S00004-5</strain>
    </source>
</reference>
<organism evidence="2 3">
    <name type="scientific">Campylobacter blaseri</name>
    <dbReference type="NCBI Taxonomy" id="2042961"/>
    <lineage>
        <taxon>Bacteria</taxon>
        <taxon>Pseudomonadati</taxon>
        <taxon>Campylobacterota</taxon>
        <taxon>Epsilonproteobacteria</taxon>
        <taxon>Campylobacterales</taxon>
        <taxon>Campylobacteraceae</taxon>
        <taxon>Campylobacter</taxon>
    </lineage>
</organism>
<name>A0A2P8R411_9BACT</name>
<evidence type="ECO:0000313" key="2">
    <source>
        <dbReference type="EMBL" id="PSM53254.1"/>
    </source>
</evidence>
<evidence type="ECO:0000313" key="3">
    <source>
        <dbReference type="Proteomes" id="UP000240535"/>
    </source>
</evidence>
<dbReference type="RefSeq" id="WP_106869865.1">
    <property type="nucleotide sequence ID" value="NZ_CP053841.1"/>
</dbReference>